<dbReference type="Pfam" id="PF09362">
    <property type="entry name" value="DUF1996"/>
    <property type="match status" value="1"/>
</dbReference>
<dbReference type="PANTHER" id="PTHR43662">
    <property type="match status" value="1"/>
</dbReference>
<accession>A0A854QEG7</accession>
<proteinExistence type="predicted"/>
<dbReference type="AlphaFoldDB" id="A0A854QEG7"/>
<gene>
    <name evidence="4" type="ORF">C361_04423</name>
</gene>
<evidence type="ECO:0000256" key="1">
    <source>
        <dbReference type="SAM" id="MobiDB-lite"/>
    </source>
</evidence>
<evidence type="ECO:0000313" key="5">
    <source>
        <dbReference type="Proteomes" id="UP000199727"/>
    </source>
</evidence>
<dbReference type="OrthoDB" id="74764at2759"/>
<dbReference type="PANTHER" id="PTHR43662:SF3">
    <property type="entry name" value="DOMAIN PROTEIN, PUTATIVE (AFU_ORTHOLOGUE AFUA_6G11970)-RELATED"/>
    <property type="match status" value="1"/>
</dbReference>
<reference evidence="4 5" key="1">
    <citation type="submission" date="2017-06" db="EMBL/GenBank/DDBJ databases">
        <title>Global population genomics of the pathogenic fungus Cryptococcus neoformans var. grubii.</title>
        <authorList>
            <person name="Cuomo C."/>
            <person name="Litvintseva A."/>
            <person name="Chen Y."/>
            <person name="Young S."/>
            <person name="Zeng Q."/>
            <person name="Chapman S."/>
            <person name="Gujja S."/>
            <person name="Saif S."/>
            <person name="Birren B."/>
        </authorList>
    </citation>
    <scope>NUCLEOTIDE SEQUENCE [LARGE SCALE GENOMIC DNA]</scope>
    <source>
        <strain evidence="4 5">Tu259-1</strain>
    </source>
</reference>
<evidence type="ECO:0000259" key="3">
    <source>
        <dbReference type="Pfam" id="PF09362"/>
    </source>
</evidence>
<feature type="domain" description="DUF1996" evidence="3">
    <location>
        <begin position="45"/>
        <end position="275"/>
    </location>
</feature>
<feature type="region of interest" description="Disordered" evidence="1">
    <location>
        <begin position="482"/>
        <end position="516"/>
    </location>
</feature>
<sequence>MPTMPANFRTSLYALAALAMSGVSLGAPDHWILTHAQTLLLGRVDPIVNPGAISSHVHNVVGASNFNWNPNTPSEQLDAACSSVIVADDKSNYWAPELYYQHANGTFSPILSGTRIYYFTKGDQVRPFPTGLKMISGTAASKNASDTKAFGVKISCDEGEQGYWLPNGTSHPGGCSTIAMATYFPSCGLESGDLDSDDHFSHMAWPQSYNGSILVNDPNGQYCPDSHPIKYPTIFAQFNYYLDDNQPWRNDECTLVLSNGDCSGNTYHADFFNGWEPDVLQAAITECGDGNGVDDDLMACAPLAKSTNESATWDCRLQGPIPAEDVGLWRPIDQLPGCNPLWKSNVATKPTCESTADPNMVGANVYFENLKYRMHIPMAMPSIRNASELEGLIPGLGNIGDSKLRAWRSDGVDQAEITVGTWEEIEAAEAGESNSSSSSTSENETITSFSAAVSASATSEQSGNGIIAVVTASNTSENAFSVNGDSSTVASSSQSTASSVTTSPSGKTCKRRKHGLTARDSVKNHLHKSRLRRQF</sequence>
<feature type="signal peptide" evidence="2">
    <location>
        <begin position="1"/>
        <end position="26"/>
    </location>
</feature>
<protein>
    <submittedName>
        <fullName evidence="4">WSC domain-containing protein</fullName>
    </submittedName>
</protein>
<feature type="chain" id="PRO_5033043152" evidence="2">
    <location>
        <begin position="27"/>
        <end position="535"/>
    </location>
</feature>
<dbReference type="EMBL" id="AMKT01000056">
    <property type="protein sequence ID" value="OXG18300.1"/>
    <property type="molecule type" value="Genomic_DNA"/>
</dbReference>
<evidence type="ECO:0000313" key="4">
    <source>
        <dbReference type="EMBL" id="OXG18300.1"/>
    </source>
</evidence>
<comment type="caution">
    <text evidence="4">The sequence shown here is derived from an EMBL/GenBank/DDBJ whole genome shotgun (WGS) entry which is preliminary data.</text>
</comment>
<feature type="compositionally biased region" description="Low complexity" evidence="1">
    <location>
        <begin position="486"/>
        <end position="505"/>
    </location>
</feature>
<dbReference type="InterPro" id="IPR018535">
    <property type="entry name" value="DUF1996"/>
</dbReference>
<keyword evidence="2" id="KW-0732">Signal</keyword>
<name>A0A854QEG7_CRYNE</name>
<dbReference type="Proteomes" id="UP000199727">
    <property type="component" value="Unassembled WGS sequence"/>
</dbReference>
<evidence type="ECO:0000256" key="2">
    <source>
        <dbReference type="SAM" id="SignalP"/>
    </source>
</evidence>
<organism evidence="4 5">
    <name type="scientific">Cryptococcus neoformans Tu259-1</name>
    <dbReference type="NCBI Taxonomy" id="1230072"/>
    <lineage>
        <taxon>Eukaryota</taxon>
        <taxon>Fungi</taxon>
        <taxon>Dikarya</taxon>
        <taxon>Basidiomycota</taxon>
        <taxon>Agaricomycotina</taxon>
        <taxon>Tremellomycetes</taxon>
        <taxon>Tremellales</taxon>
        <taxon>Cryptococcaceae</taxon>
        <taxon>Cryptococcus</taxon>
        <taxon>Cryptococcus neoformans species complex</taxon>
    </lineage>
</organism>